<dbReference type="AlphaFoldDB" id="A0A4Y1ZMA4"/>
<feature type="region of interest" description="Disordered" evidence="2">
    <location>
        <begin position="54"/>
        <end position="73"/>
    </location>
</feature>
<organism evidence="4 5">
    <name type="scientific">Araneus ventricosus</name>
    <name type="common">Orbweaver spider</name>
    <name type="synonym">Epeira ventricosa</name>
    <dbReference type="NCBI Taxonomy" id="182803"/>
    <lineage>
        <taxon>Eukaryota</taxon>
        <taxon>Metazoa</taxon>
        <taxon>Ecdysozoa</taxon>
        <taxon>Arthropoda</taxon>
        <taxon>Chelicerata</taxon>
        <taxon>Arachnida</taxon>
        <taxon>Araneae</taxon>
        <taxon>Araneomorphae</taxon>
        <taxon>Entelegynae</taxon>
        <taxon>Araneoidea</taxon>
        <taxon>Araneidae</taxon>
        <taxon>Araneus</taxon>
    </lineage>
</organism>
<reference evidence="4 5" key="1">
    <citation type="journal article" date="2019" name="Sci. Rep.">
        <title>Orb-weaving spider Araneus ventricosus genome elucidates the spidroin gene catalogue.</title>
        <authorList>
            <person name="Kono N."/>
            <person name="Nakamura H."/>
            <person name="Ohtoshi R."/>
            <person name="Moran D.A.P."/>
            <person name="Shinohara A."/>
            <person name="Yoshida Y."/>
            <person name="Fujiwara M."/>
            <person name="Mori M."/>
            <person name="Tomita M."/>
            <person name="Arakawa K."/>
        </authorList>
    </citation>
    <scope>NUCLEOTIDE SEQUENCE [LARGE SCALE GENOMIC DNA]</scope>
</reference>
<dbReference type="SUPFAM" id="SSF57756">
    <property type="entry name" value="Retrovirus zinc finger-like domains"/>
    <property type="match status" value="1"/>
</dbReference>
<dbReference type="GO" id="GO:0003676">
    <property type="term" value="F:nucleic acid binding"/>
    <property type="evidence" value="ECO:0007669"/>
    <property type="project" value="InterPro"/>
</dbReference>
<evidence type="ECO:0000313" key="4">
    <source>
        <dbReference type="EMBL" id="GBL57801.1"/>
    </source>
</evidence>
<proteinExistence type="predicted"/>
<dbReference type="PROSITE" id="PS50158">
    <property type="entry name" value="ZF_CCHC"/>
    <property type="match status" value="1"/>
</dbReference>
<keyword evidence="1" id="KW-0479">Metal-binding</keyword>
<name>A0A4Y1ZMA4_ARAVE</name>
<dbReference type="Proteomes" id="UP000499080">
    <property type="component" value="Unassembled WGS sequence"/>
</dbReference>
<evidence type="ECO:0000259" key="3">
    <source>
        <dbReference type="PROSITE" id="PS50158"/>
    </source>
</evidence>
<sequence>MSWRMAPKNEEKGANVVQKMMKIFFEQQVMMMHLMGRLAEREVNQEKYYSTVVKTAPRRSESRDRSKPIPKRQYSVLVNPKQDQPSEITKKSIQANVFPSNIEVRIKSVKKIKKGGIAINTTSEEDIDKLIEEFKKNDEIVNNYDIIKPQPKIPRIVIYGVDNDLTKEEVQDNLAAQNDDMIPEGSEVLFSFQGKQGINWIVQLNPDVYQRIKDRDRLNIGWTRLHFREYLRIMQCYKCFRYGHIREKCKNDEFCVRCGEGHSSTSCEMDLKCRNCSFHNSIFATKFKIDHLANDTKCKIRIKEIEFLQSQIDYGQ</sequence>
<dbReference type="GO" id="GO:0008270">
    <property type="term" value="F:zinc ion binding"/>
    <property type="evidence" value="ECO:0007669"/>
    <property type="project" value="UniProtKB-KW"/>
</dbReference>
<protein>
    <recommendedName>
        <fullName evidence="3">CCHC-type domain-containing protein</fullName>
    </recommendedName>
</protein>
<keyword evidence="1" id="KW-0863">Zinc-finger</keyword>
<feature type="domain" description="CCHC-type" evidence="3">
    <location>
        <begin position="236"/>
        <end position="251"/>
    </location>
</feature>
<dbReference type="OrthoDB" id="6437361at2759"/>
<evidence type="ECO:0000256" key="1">
    <source>
        <dbReference type="PROSITE-ProRule" id="PRU00047"/>
    </source>
</evidence>
<feature type="compositionally biased region" description="Basic and acidic residues" evidence="2">
    <location>
        <begin position="58"/>
        <end position="67"/>
    </location>
</feature>
<dbReference type="InterPro" id="IPR036875">
    <property type="entry name" value="Znf_CCHC_sf"/>
</dbReference>
<keyword evidence="5" id="KW-1185">Reference proteome</keyword>
<gene>
    <name evidence="4" type="ORF">AVEN_198919_1</name>
</gene>
<keyword evidence="1" id="KW-0862">Zinc</keyword>
<evidence type="ECO:0000256" key="2">
    <source>
        <dbReference type="SAM" id="MobiDB-lite"/>
    </source>
</evidence>
<dbReference type="InterPro" id="IPR001878">
    <property type="entry name" value="Znf_CCHC"/>
</dbReference>
<accession>A0A4Y1ZMA4</accession>
<dbReference type="EMBL" id="BGPR01075885">
    <property type="protein sequence ID" value="GBL57801.1"/>
    <property type="molecule type" value="Genomic_DNA"/>
</dbReference>
<evidence type="ECO:0000313" key="5">
    <source>
        <dbReference type="Proteomes" id="UP000499080"/>
    </source>
</evidence>
<comment type="caution">
    <text evidence="4">The sequence shown here is derived from an EMBL/GenBank/DDBJ whole genome shotgun (WGS) entry which is preliminary data.</text>
</comment>